<accession>A0A8J1XR31</accession>
<evidence type="ECO:0000259" key="17">
    <source>
        <dbReference type="Pfam" id="PF18376"/>
    </source>
</evidence>
<evidence type="ECO:0000256" key="9">
    <source>
        <dbReference type="ARBA" id="ARBA00023011"/>
    </source>
</evidence>
<dbReference type="AlphaFoldDB" id="A0A8J1XR31"/>
<evidence type="ECO:0000313" key="20">
    <source>
        <dbReference type="Proteomes" id="UP000749559"/>
    </source>
</evidence>
<reference evidence="19" key="1">
    <citation type="submission" date="2022-03" db="EMBL/GenBank/DDBJ databases">
        <authorList>
            <person name="Martin C."/>
        </authorList>
    </citation>
    <scope>NUCLEOTIDE SEQUENCE</scope>
</reference>
<dbReference type="FunFam" id="3.30.70.890:FF:000005">
    <property type="entry name" value="Diphosphomevalonate decarboxylase"/>
    <property type="match status" value="1"/>
</dbReference>
<dbReference type="SUPFAM" id="SSF55060">
    <property type="entry name" value="GHMP Kinase, C-terminal domain"/>
    <property type="match status" value="1"/>
</dbReference>
<dbReference type="InterPro" id="IPR053859">
    <property type="entry name" value="MVD-like_N"/>
</dbReference>
<dbReference type="PIRSF" id="PIRSF015950">
    <property type="entry name" value="Mev_P_decrbx"/>
    <property type="match status" value="1"/>
</dbReference>
<dbReference type="EMBL" id="CAIIXF020000001">
    <property type="protein sequence ID" value="CAH1776145.1"/>
    <property type="molecule type" value="Genomic_DNA"/>
</dbReference>
<dbReference type="GO" id="GO:0005829">
    <property type="term" value="C:cytosol"/>
    <property type="evidence" value="ECO:0007669"/>
    <property type="project" value="InterPro"/>
</dbReference>
<evidence type="ECO:0000256" key="15">
    <source>
        <dbReference type="PIRNR" id="PIRNR015950"/>
    </source>
</evidence>
<protein>
    <recommendedName>
        <fullName evidence="4 15">Diphosphomevalonate decarboxylase</fullName>
        <ecNumber evidence="3 15">4.1.1.33</ecNumber>
    </recommendedName>
</protein>
<dbReference type="GO" id="GO:0005524">
    <property type="term" value="F:ATP binding"/>
    <property type="evidence" value="ECO:0007669"/>
    <property type="project" value="UniProtKB-UniRule"/>
</dbReference>
<feature type="domain" description="Mvd1 C-terminal" evidence="17">
    <location>
        <begin position="203"/>
        <end position="381"/>
    </location>
</feature>
<dbReference type="UniPathway" id="UPA00063"/>
<evidence type="ECO:0000313" key="19">
    <source>
        <dbReference type="EMBL" id="CAH1776145.1"/>
    </source>
</evidence>
<comment type="pathway">
    <text evidence="16">Steroid biosynthesis; cholesterol biosynthesis.</text>
</comment>
<evidence type="ECO:0000256" key="1">
    <source>
        <dbReference type="ARBA" id="ARBA00003812"/>
    </source>
</evidence>
<dbReference type="OrthoDB" id="10253702at2759"/>
<keyword evidence="8 16" id="KW-0752">Steroid biosynthesis</keyword>
<evidence type="ECO:0000256" key="5">
    <source>
        <dbReference type="ARBA" id="ARBA00022516"/>
    </source>
</evidence>
<dbReference type="PANTHER" id="PTHR10977">
    <property type="entry name" value="DIPHOSPHOMEVALONATE DECARBOXYLASE"/>
    <property type="match status" value="1"/>
</dbReference>
<dbReference type="Pfam" id="PF18376">
    <property type="entry name" value="MDD_C"/>
    <property type="match status" value="1"/>
</dbReference>
<name>A0A8J1XR31_OWEFU</name>
<keyword evidence="5 16" id="KW-0444">Lipid biosynthesis</keyword>
<keyword evidence="6 15" id="KW-0547">Nucleotide-binding</keyword>
<dbReference type="InterPro" id="IPR041431">
    <property type="entry name" value="Mvd1_C"/>
</dbReference>
<keyword evidence="11 16" id="KW-1207">Sterol metabolism</keyword>
<dbReference type="Proteomes" id="UP000749559">
    <property type="component" value="Unassembled WGS sequence"/>
</dbReference>
<comment type="catalytic activity">
    <reaction evidence="14 15 16">
        <text>(R)-5-diphosphomevalonate + ATP = isopentenyl diphosphate + ADP + phosphate + CO2</text>
        <dbReference type="Rhea" id="RHEA:23732"/>
        <dbReference type="ChEBI" id="CHEBI:16526"/>
        <dbReference type="ChEBI" id="CHEBI:30616"/>
        <dbReference type="ChEBI" id="CHEBI:43474"/>
        <dbReference type="ChEBI" id="CHEBI:57557"/>
        <dbReference type="ChEBI" id="CHEBI:128769"/>
        <dbReference type="ChEBI" id="CHEBI:456216"/>
        <dbReference type="EC" id="4.1.1.33"/>
    </reaction>
</comment>
<keyword evidence="16" id="KW-0152">Cholesterol biosynthesis</keyword>
<comment type="caution">
    <text evidence="19">The sequence shown here is derived from an EMBL/GenBank/DDBJ whole genome shotgun (WGS) entry which is preliminary data.</text>
</comment>
<dbReference type="InterPro" id="IPR036554">
    <property type="entry name" value="GHMP_kinase_C_sf"/>
</dbReference>
<dbReference type="GO" id="GO:0004163">
    <property type="term" value="F:diphosphomevalonate decarboxylase activity"/>
    <property type="evidence" value="ECO:0007669"/>
    <property type="project" value="UniProtKB-UniRule"/>
</dbReference>
<keyword evidence="20" id="KW-1185">Reference proteome</keyword>
<evidence type="ECO:0000256" key="13">
    <source>
        <dbReference type="ARBA" id="ARBA00023239"/>
    </source>
</evidence>
<keyword evidence="7 15" id="KW-0067">ATP-binding</keyword>
<dbReference type="NCBIfam" id="TIGR01240">
    <property type="entry name" value="mevDPdecarb"/>
    <property type="match status" value="1"/>
</dbReference>
<keyword evidence="12 16" id="KW-0753">Steroid metabolism</keyword>
<evidence type="ECO:0000256" key="6">
    <source>
        <dbReference type="ARBA" id="ARBA00022741"/>
    </source>
</evidence>
<gene>
    <name evidence="19" type="ORF">OFUS_LOCUS3351</name>
</gene>
<sequence length="396" mass="44004">MEKVNEKDTDTLCCVTSTAPVNIAMIKYWGKKDTDLIIPLNGSLSATLDQGQLCAKTSVAISRSFKNDRLWLNGTEQSIDNPRIQSVLNEMRRRIRKRKFDESDLSESFTQGMSKWHLHIVSVNNFPTAAGLASSAAGYACLVHALSKLFNIEGEVSSIARVGSGSACRSMYGGWVEWLPGEDTGSSIAVQVAPEDHWPEIRVLILVVNDQKKPVGSTDGMQATVRTSDLMQYRAKKVVPKRINMIKKAIFDKDFETFAEVTMKESNQLHAVCMDTHPPIFYMNDTSKQIIRFVHDFNNEENTIRAAYTFDAGPNACIFLLEENVKKFISSFSRKFPPSSYENYIRGIPVNFEQPTPATPVKGDLLKYIIHTKVGAGPAIVGDEAESLIGNDGLPK</sequence>
<dbReference type="GO" id="GO:0006695">
    <property type="term" value="P:cholesterol biosynthetic process"/>
    <property type="evidence" value="ECO:0007669"/>
    <property type="project" value="UniProtKB-UniPathway"/>
</dbReference>
<comment type="function">
    <text evidence="1 16">Catalyzes the ATP dependent decarboxylation of (R)-5-diphosphomevalonate to form isopentenyl diphosphate (IPP). Functions in the mevalonate (MVA) pathway leading to isopentenyl diphosphate (IPP), a key precursor for the biosynthesis of isoprenoids and sterol synthesis.</text>
</comment>
<evidence type="ECO:0000256" key="16">
    <source>
        <dbReference type="RuleBase" id="RU363086"/>
    </source>
</evidence>
<evidence type="ECO:0000256" key="14">
    <source>
        <dbReference type="ARBA" id="ARBA00048154"/>
    </source>
</evidence>
<proteinExistence type="inferred from homology"/>
<keyword evidence="13 15" id="KW-0456">Lyase</keyword>
<evidence type="ECO:0000256" key="8">
    <source>
        <dbReference type="ARBA" id="ARBA00022955"/>
    </source>
</evidence>
<dbReference type="GO" id="GO:0019287">
    <property type="term" value="P:isopentenyl diphosphate biosynthetic process, mevalonate pathway"/>
    <property type="evidence" value="ECO:0007669"/>
    <property type="project" value="UniProtKB-UniRule"/>
</dbReference>
<evidence type="ECO:0000256" key="2">
    <source>
        <dbReference type="ARBA" id="ARBA00008831"/>
    </source>
</evidence>
<dbReference type="Gene3D" id="3.30.70.890">
    <property type="entry name" value="GHMP kinase, C-terminal domain"/>
    <property type="match status" value="1"/>
</dbReference>
<evidence type="ECO:0000256" key="10">
    <source>
        <dbReference type="ARBA" id="ARBA00023098"/>
    </source>
</evidence>
<evidence type="ECO:0000256" key="7">
    <source>
        <dbReference type="ARBA" id="ARBA00022840"/>
    </source>
</evidence>
<evidence type="ECO:0000256" key="11">
    <source>
        <dbReference type="ARBA" id="ARBA00023166"/>
    </source>
</evidence>
<dbReference type="InterPro" id="IPR029765">
    <property type="entry name" value="Mev_diP_decarb"/>
</dbReference>
<dbReference type="Gene3D" id="3.30.230.10">
    <property type="match status" value="1"/>
</dbReference>
<dbReference type="Pfam" id="PF22700">
    <property type="entry name" value="MVD-like_N"/>
    <property type="match status" value="1"/>
</dbReference>
<organism evidence="19 20">
    <name type="scientific">Owenia fusiformis</name>
    <name type="common">Polychaete worm</name>
    <dbReference type="NCBI Taxonomy" id="6347"/>
    <lineage>
        <taxon>Eukaryota</taxon>
        <taxon>Metazoa</taxon>
        <taxon>Spiralia</taxon>
        <taxon>Lophotrochozoa</taxon>
        <taxon>Annelida</taxon>
        <taxon>Polychaeta</taxon>
        <taxon>Sedentaria</taxon>
        <taxon>Canalipalpata</taxon>
        <taxon>Sabellida</taxon>
        <taxon>Oweniida</taxon>
        <taxon>Oweniidae</taxon>
        <taxon>Owenia</taxon>
    </lineage>
</organism>
<dbReference type="EC" id="4.1.1.33" evidence="3 15"/>
<keyword evidence="9 16" id="KW-0756">Sterol biosynthesis</keyword>
<dbReference type="InterPro" id="IPR005935">
    <property type="entry name" value="Mev_decarb"/>
</dbReference>
<feature type="domain" description="Diphosphomevalonate decarboxylase-like N-terminal" evidence="18">
    <location>
        <begin position="19"/>
        <end position="189"/>
    </location>
</feature>
<keyword evidence="16" id="KW-0153">Cholesterol metabolism</keyword>
<dbReference type="InterPro" id="IPR014721">
    <property type="entry name" value="Ribsml_uS5_D2-typ_fold_subgr"/>
</dbReference>
<dbReference type="PANTHER" id="PTHR10977:SF3">
    <property type="entry name" value="DIPHOSPHOMEVALONATE DECARBOXYLASE"/>
    <property type="match status" value="1"/>
</dbReference>
<dbReference type="SUPFAM" id="SSF54211">
    <property type="entry name" value="Ribosomal protein S5 domain 2-like"/>
    <property type="match status" value="1"/>
</dbReference>
<evidence type="ECO:0000256" key="4">
    <source>
        <dbReference type="ARBA" id="ARBA00019335"/>
    </source>
</evidence>
<dbReference type="FunFam" id="3.30.230.10:FF:000080">
    <property type="entry name" value="Diphosphomevalonate decarboxylase"/>
    <property type="match status" value="1"/>
</dbReference>
<evidence type="ECO:0000256" key="12">
    <source>
        <dbReference type="ARBA" id="ARBA00023221"/>
    </source>
</evidence>
<dbReference type="InterPro" id="IPR020568">
    <property type="entry name" value="Ribosomal_Su5_D2-typ_SF"/>
</dbReference>
<evidence type="ECO:0000256" key="3">
    <source>
        <dbReference type="ARBA" id="ARBA00012296"/>
    </source>
</evidence>
<keyword evidence="10 15" id="KW-0443">Lipid metabolism</keyword>
<comment type="similarity">
    <text evidence="2 15 16">Belongs to the diphosphomevalonate decarboxylase family.</text>
</comment>
<evidence type="ECO:0000259" key="18">
    <source>
        <dbReference type="Pfam" id="PF22700"/>
    </source>
</evidence>